<dbReference type="GO" id="GO:0008887">
    <property type="term" value="F:glycerate kinase activity"/>
    <property type="evidence" value="ECO:0007669"/>
    <property type="project" value="UniProtKB-UniRule"/>
</dbReference>
<dbReference type="PANTHER" id="PTHR21599:SF0">
    <property type="entry name" value="GLYCERATE KINASE"/>
    <property type="match status" value="1"/>
</dbReference>
<dbReference type="EMBL" id="JAKIKP010000010">
    <property type="protein sequence ID" value="MCL1143616.1"/>
    <property type="molecule type" value="Genomic_DNA"/>
</dbReference>
<dbReference type="RefSeq" id="WP_248996290.1">
    <property type="nucleotide sequence ID" value="NZ_JAKIKP010000010.1"/>
</dbReference>
<dbReference type="PANTHER" id="PTHR21599">
    <property type="entry name" value="GLYCERATE KINASE"/>
    <property type="match status" value="1"/>
</dbReference>
<keyword evidence="2 4" id="KW-0808">Transferase</keyword>
<keyword evidence="3 4" id="KW-0418">Kinase</keyword>
<organism evidence="5 6">
    <name type="scientific">Shewanella gaetbuli</name>
    <dbReference type="NCBI Taxonomy" id="220752"/>
    <lineage>
        <taxon>Bacteria</taxon>
        <taxon>Pseudomonadati</taxon>
        <taxon>Pseudomonadota</taxon>
        <taxon>Gammaproteobacteria</taxon>
        <taxon>Alteromonadales</taxon>
        <taxon>Shewanellaceae</taxon>
        <taxon>Shewanella</taxon>
    </lineage>
</organism>
<dbReference type="Gene3D" id="3.90.1510.10">
    <property type="entry name" value="Glycerate kinase, domain 2"/>
    <property type="match status" value="1"/>
</dbReference>
<dbReference type="GO" id="GO:0031388">
    <property type="term" value="P:organic acid phosphorylation"/>
    <property type="evidence" value="ECO:0007669"/>
    <property type="project" value="UniProtKB-UniRule"/>
</dbReference>
<dbReference type="Pfam" id="PF02595">
    <property type="entry name" value="Gly_kinase"/>
    <property type="match status" value="1"/>
</dbReference>
<dbReference type="Proteomes" id="UP001139333">
    <property type="component" value="Unassembled WGS sequence"/>
</dbReference>
<evidence type="ECO:0000256" key="1">
    <source>
        <dbReference type="ARBA" id="ARBA00006284"/>
    </source>
</evidence>
<name>A0A9X1ZWD1_9GAMM</name>
<dbReference type="NCBIfam" id="TIGR00045">
    <property type="entry name" value="glycerate kinase"/>
    <property type="match status" value="1"/>
</dbReference>
<sequence length="378" mass="38997">MKIVIAPDSFKESLTAMQVANAIEKGFKTIFPHAEYCKVPMADGGEGTVQAMIDATNGKKVTLKVSGPLGEPVEAFYGILADNKTAVIEMAAASGLHHVPRSKRNPLTTSSYGTGELIKDALNRGMKHIIIGLGGSATNDAGAGMLTALGIKLLNAQGQPIPSGGAGLSELVQVDMSQCAPKLAQCKIDVACDVDNPLCGPLGASAIFGPQKGATTEMINELDNALNHFAQVSSSLFPSKQFHTVKGSGAAGGMGFGLLTYLNATLTPGITLVTQTVGLAKHCQDADLVITGEGRIDGQTIFGKTPMGVLQVAQQYNVPTIGIAGSLGDNANAILTKGMQAIFAIIPGVAPLEVVLEEAETNLINTSQNIAATLNMSL</sequence>
<evidence type="ECO:0000256" key="4">
    <source>
        <dbReference type="PIRNR" id="PIRNR006078"/>
    </source>
</evidence>
<evidence type="ECO:0000256" key="2">
    <source>
        <dbReference type="ARBA" id="ARBA00022679"/>
    </source>
</evidence>
<accession>A0A9X1ZWD1</accession>
<dbReference type="InterPro" id="IPR018193">
    <property type="entry name" value="Glyc_kinase_flavodox-like_fold"/>
</dbReference>
<dbReference type="InterPro" id="IPR036129">
    <property type="entry name" value="Glycerate_kinase_sf"/>
</dbReference>
<dbReference type="InterPro" id="IPR004381">
    <property type="entry name" value="Glycerate_kinase"/>
</dbReference>
<gene>
    <name evidence="5" type="ORF">L2672_13065</name>
</gene>
<keyword evidence="6" id="KW-1185">Reference proteome</keyword>
<comment type="similarity">
    <text evidence="1 4">Belongs to the glycerate kinase type-1 family.</text>
</comment>
<evidence type="ECO:0000313" key="6">
    <source>
        <dbReference type="Proteomes" id="UP001139333"/>
    </source>
</evidence>
<evidence type="ECO:0000313" key="5">
    <source>
        <dbReference type="EMBL" id="MCL1143616.1"/>
    </source>
</evidence>
<comment type="caution">
    <text evidence="5">The sequence shown here is derived from an EMBL/GenBank/DDBJ whole genome shotgun (WGS) entry which is preliminary data.</text>
</comment>
<reference evidence="5" key="1">
    <citation type="submission" date="2022-01" db="EMBL/GenBank/DDBJ databases">
        <title>Whole genome-based taxonomy of the Shewanellaceae.</title>
        <authorList>
            <person name="Martin-Rodriguez A.J."/>
        </authorList>
    </citation>
    <scope>NUCLEOTIDE SEQUENCE</scope>
    <source>
        <strain evidence="5">DSM 16422</strain>
    </source>
</reference>
<evidence type="ECO:0000256" key="3">
    <source>
        <dbReference type="ARBA" id="ARBA00022777"/>
    </source>
</evidence>
<proteinExistence type="inferred from homology"/>
<dbReference type="AlphaFoldDB" id="A0A9X1ZWD1"/>
<protein>
    <submittedName>
        <fullName evidence="5">Glycerate kinase</fullName>
    </submittedName>
</protein>
<dbReference type="PIRSF" id="PIRSF006078">
    <property type="entry name" value="GlxK"/>
    <property type="match status" value="1"/>
</dbReference>
<dbReference type="InterPro" id="IPR018197">
    <property type="entry name" value="Glycerate_kinase_RE-like"/>
</dbReference>
<dbReference type="SUPFAM" id="SSF110738">
    <property type="entry name" value="Glycerate kinase I"/>
    <property type="match status" value="1"/>
</dbReference>
<dbReference type="Gene3D" id="3.40.50.10350">
    <property type="entry name" value="Glycerate kinase, domain 1"/>
    <property type="match status" value="1"/>
</dbReference>